<gene>
    <name evidence="2" type="ORF">pipiens_008500</name>
</gene>
<feature type="domain" description="DUF7805" evidence="1">
    <location>
        <begin position="16"/>
        <end position="85"/>
    </location>
</feature>
<proteinExistence type="predicted"/>
<name>A0ABD1DHN4_CULPP</name>
<feature type="non-terminal residue" evidence="2">
    <location>
        <position position="1"/>
    </location>
</feature>
<evidence type="ECO:0000313" key="3">
    <source>
        <dbReference type="Proteomes" id="UP001562425"/>
    </source>
</evidence>
<dbReference type="Proteomes" id="UP001562425">
    <property type="component" value="Unassembled WGS sequence"/>
</dbReference>
<sequence>SPIICKNAIAKLFAGECRNRPWMIQPSQEKHLHVRLRDFLLRKNNPAVPLKYSTSLSPAGQRRVLVQLSRADQATVKVICPNHRRGVSGPERVRRRVHLVRWDCALSIRCGRIVYVLLSTAAAAGRETYRLSCGLTVYRIYRRISVLQMRPKLLSSYGTRRLTAPPRSPRRVLSKHLPVPSPTLRKKIALFIGVFFNA</sequence>
<dbReference type="EMBL" id="JBEHCU010005667">
    <property type="protein sequence ID" value="KAL1399062.1"/>
    <property type="molecule type" value="Genomic_DNA"/>
</dbReference>
<protein>
    <recommendedName>
        <fullName evidence="1">DUF7805 domain-containing protein</fullName>
    </recommendedName>
</protein>
<comment type="caution">
    <text evidence="2">The sequence shown here is derived from an EMBL/GenBank/DDBJ whole genome shotgun (WGS) entry which is preliminary data.</text>
</comment>
<dbReference type="InterPro" id="IPR056707">
    <property type="entry name" value="DUF7805"/>
</dbReference>
<evidence type="ECO:0000259" key="1">
    <source>
        <dbReference type="Pfam" id="PF25090"/>
    </source>
</evidence>
<evidence type="ECO:0000313" key="2">
    <source>
        <dbReference type="EMBL" id="KAL1399062.1"/>
    </source>
</evidence>
<keyword evidence="3" id="KW-1185">Reference proteome</keyword>
<organism evidence="2 3">
    <name type="scientific">Culex pipiens pipiens</name>
    <name type="common">Northern house mosquito</name>
    <dbReference type="NCBI Taxonomy" id="38569"/>
    <lineage>
        <taxon>Eukaryota</taxon>
        <taxon>Metazoa</taxon>
        <taxon>Ecdysozoa</taxon>
        <taxon>Arthropoda</taxon>
        <taxon>Hexapoda</taxon>
        <taxon>Insecta</taxon>
        <taxon>Pterygota</taxon>
        <taxon>Neoptera</taxon>
        <taxon>Endopterygota</taxon>
        <taxon>Diptera</taxon>
        <taxon>Nematocera</taxon>
        <taxon>Culicoidea</taxon>
        <taxon>Culicidae</taxon>
        <taxon>Culicinae</taxon>
        <taxon>Culicini</taxon>
        <taxon>Culex</taxon>
        <taxon>Culex</taxon>
    </lineage>
</organism>
<dbReference type="Pfam" id="PF25090">
    <property type="entry name" value="DUF7805"/>
    <property type="match status" value="1"/>
</dbReference>
<reference evidence="2 3" key="1">
    <citation type="submission" date="2024-05" db="EMBL/GenBank/DDBJ databases">
        <title>Culex pipiens pipiens assembly and annotation.</title>
        <authorList>
            <person name="Alout H."/>
            <person name="Durand T."/>
        </authorList>
    </citation>
    <scope>NUCLEOTIDE SEQUENCE [LARGE SCALE GENOMIC DNA]</scope>
    <source>
        <strain evidence="2">HA-2024</strain>
        <tissue evidence="2">Whole body</tissue>
    </source>
</reference>
<dbReference type="AlphaFoldDB" id="A0ABD1DHN4"/>
<accession>A0ABD1DHN4</accession>